<keyword evidence="4 9" id="KW-0949">S-adenosyl-L-methionine</keyword>
<dbReference type="EC" id="2.8.1.8" evidence="9"/>
<dbReference type="SMART" id="SM00729">
    <property type="entry name" value="Elp3"/>
    <property type="match status" value="1"/>
</dbReference>
<dbReference type="InterPro" id="IPR007197">
    <property type="entry name" value="rSAM"/>
</dbReference>
<dbReference type="GO" id="GO:0009249">
    <property type="term" value="P:protein lipoylation"/>
    <property type="evidence" value="ECO:0007669"/>
    <property type="project" value="UniProtKB-UniRule"/>
</dbReference>
<dbReference type="SUPFAM" id="SSF102114">
    <property type="entry name" value="Radical SAM enzymes"/>
    <property type="match status" value="1"/>
</dbReference>
<comment type="catalytic activity">
    <reaction evidence="8 9">
        <text>[[Fe-S] cluster scaffold protein carrying a second [4Fe-4S](2+) cluster] + N(6)-octanoyl-L-lysyl-[protein] + 2 oxidized [2Fe-2S]-[ferredoxin] + 2 S-adenosyl-L-methionine + 4 H(+) = [[Fe-S] cluster scaffold protein] + N(6)-[(R)-dihydrolipoyl]-L-lysyl-[protein] + 4 Fe(3+) + 2 hydrogen sulfide + 2 5'-deoxyadenosine + 2 L-methionine + 2 reduced [2Fe-2S]-[ferredoxin]</text>
        <dbReference type="Rhea" id="RHEA:16585"/>
        <dbReference type="Rhea" id="RHEA-COMP:9928"/>
        <dbReference type="Rhea" id="RHEA-COMP:10000"/>
        <dbReference type="Rhea" id="RHEA-COMP:10001"/>
        <dbReference type="Rhea" id="RHEA-COMP:10475"/>
        <dbReference type="Rhea" id="RHEA-COMP:14568"/>
        <dbReference type="Rhea" id="RHEA-COMP:14569"/>
        <dbReference type="ChEBI" id="CHEBI:15378"/>
        <dbReference type="ChEBI" id="CHEBI:17319"/>
        <dbReference type="ChEBI" id="CHEBI:29034"/>
        <dbReference type="ChEBI" id="CHEBI:29919"/>
        <dbReference type="ChEBI" id="CHEBI:33722"/>
        <dbReference type="ChEBI" id="CHEBI:33737"/>
        <dbReference type="ChEBI" id="CHEBI:33738"/>
        <dbReference type="ChEBI" id="CHEBI:57844"/>
        <dbReference type="ChEBI" id="CHEBI:59789"/>
        <dbReference type="ChEBI" id="CHEBI:78809"/>
        <dbReference type="ChEBI" id="CHEBI:83100"/>
        <dbReference type="EC" id="2.8.1.8"/>
    </reaction>
</comment>
<dbReference type="CDD" id="cd01335">
    <property type="entry name" value="Radical_SAM"/>
    <property type="match status" value="1"/>
</dbReference>
<comment type="pathway">
    <text evidence="9">Protein modification; protein lipoylation via endogenous pathway; protein N(6)-(lipoyl)lysine from octanoyl-[acyl-carrier-protein]: step 2/2.</text>
</comment>
<evidence type="ECO:0000256" key="3">
    <source>
        <dbReference type="ARBA" id="ARBA00022679"/>
    </source>
</evidence>
<feature type="binding site" evidence="9">
    <location>
        <position position="46"/>
    </location>
    <ligand>
        <name>[4Fe-4S] cluster</name>
        <dbReference type="ChEBI" id="CHEBI:49883"/>
        <label>1</label>
    </ligand>
</feature>
<comment type="similarity">
    <text evidence="9">Belongs to the radical SAM superfamily. Lipoyl synthase family.</text>
</comment>
<evidence type="ECO:0000313" key="11">
    <source>
        <dbReference type="EMBL" id="MCR2044164.1"/>
    </source>
</evidence>
<dbReference type="GO" id="GO:0051539">
    <property type="term" value="F:4 iron, 4 sulfur cluster binding"/>
    <property type="evidence" value="ECO:0007669"/>
    <property type="project" value="UniProtKB-UniRule"/>
</dbReference>
<dbReference type="GO" id="GO:0046872">
    <property type="term" value="F:metal ion binding"/>
    <property type="evidence" value="ECO:0007669"/>
    <property type="project" value="UniProtKB-KW"/>
</dbReference>
<keyword evidence="6 9" id="KW-0408">Iron</keyword>
<dbReference type="PANTHER" id="PTHR10949:SF0">
    <property type="entry name" value="LIPOYL SYNTHASE, MITOCHONDRIAL"/>
    <property type="match status" value="1"/>
</dbReference>
<feature type="binding site" evidence="9">
    <location>
        <position position="61"/>
    </location>
    <ligand>
        <name>[4Fe-4S] cluster</name>
        <dbReference type="ChEBI" id="CHEBI:49883"/>
        <label>2</label>
        <note>4Fe-4S-S-AdoMet</note>
    </ligand>
</feature>
<dbReference type="EMBL" id="JANJZL010000004">
    <property type="protein sequence ID" value="MCR2044164.1"/>
    <property type="molecule type" value="Genomic_DNA"/>
</dbReference>
<dbReference type="GO" id="GO:0005737">
    <property type="term" value="C:cytoplasm"/>
    <property type="evidence" value="ECO:0007669"/>
    <property type="project" value="UniProtKB-SubCell"/>
</dbReference>
<reference evidence="11" key="1">
    <citation type="submission" date="2022-07" db="EMBL/GenBank/DDBJ databases">
        <title>Enhanced cultured diversity of the mouse gut microbiota enables custom-made synthetic communities.</title>
        <authorList>
            <person name="Afrizal A."/>
        </authorList>
    </citation>
    <scope>NUCLEOTIDE SEQUENCE</scope>
    <source>
        <strain evidence="11">DSM 29482</strain>
    </source>
</reference>
<keyword evidence="3 9" id="KW-0808">Transferase</keyword>
<sequence length="285" mass="31977">MESRKPEWLNIKLRGNREINNVNNLVKGLSLNTVCKEANCPNLMECFSKRTATFMILGSNCTRNCTFCNVTTGKPEVVDLEEPLKVANAVKELGLKYVVITSVTRDDLPDGGAEHFAKVIESIKELNESIIVEVLIPDFKGDKTALSKVVESKPEVINHNVETIPKLYSTVRPMAIYERSLKLLENVKSMDKNILTKSGIMVGLGEKEGEVIDLFKDLRKVDCDILTIGQYLAPSKKHHPVVEYIHPDIFENYKNKALKMGFKFVASGPLVRSSYHADQVIDLIK</sequence>
<evidence type="ECO:0000256" key="8">
    <source>
        <dbReference type="ARBA" id="ARBA00047326"/>
    </source>
</evidence>
<feature type="binding site" evidence="9">
    <location>
        <position position="274"/>
    </location>
    <ligand>
        <name>[4Fe-4S] cluster</name>
        <dbReference type="ChEBI" id="CHEBI:49883"/>
        <label>1</label>
    </ligand>
</feature>
<dbReference type="HAMAP" id="MF_00206">
    <property type="entry name" value="Lipoyl_synth"/>
    <property type="match status" value="1"/>
</dbReference>
<dbReference type="NCBIfam" id="TIGR00510">
    <property type="entry name" value="lipA"/>
    <property type="match status" value="1"/>
</dbReference>
<dbReference type="RefSeq" id="WP_257490413.1">
    <property type="nucleotide sequence ID" value="NZ_JANJZL010000004.1"/>
</dbReference>
<keyword evidence="5 9" id="KW-0479">Metal-binding</keyword>
<keyword evidence="7 9" id="KW-0411">Iron-sulfur</keyword>
<keyword evidence="1 9" id="KW-0004">4Fe-4S</keyword>
<feature type="domain" description="Radical SAM core" evidence="10">
    <location>
        <begin position="47"/>
        <end position="263"/>
    </location>
</feature>
<keyword evidence="2 9" id="KW-0963">Cytoplasm</keyword>
<feature type="binding site" evidence="9">
    <location>
        <position position="65"/>
    </location>
    <ligand>
        <name>[4Fe-4S] cluster</name>
        <dbReference type="ChEBI" id="CHEBI:49883"/>
        <label>2</label>
        <note>4Fe-4S-S-AdoMet</note>
    </ligand>
</feature>
<dbReference type="NCBIfam" id="NF004019">
    <property type="entry name" value="PRK05481.1"/>
    <property type="match status" value="1"/>
</dbReference>
<dbReference type="SFLD" id="SFLDF00271">
    <property type="entry name" value="lipoyl_synthase"/>
    <property type="match status" value="1"/>
</dbReference>
<comment type="cofactor">
    <cofactor evidence="9">
        <name>[4Fe-4S] cluster</name>
        <dbReference type="ChEBI" id="CHEBI:49883"/>
    </cofactor>
    <text evidence="9">Binds 2 [4Fe-4S] clusters per subunit. One cluster is coordinated with 3 cysteines and an exchangeable S-adenosyl-L-methionine.</text>
</comment>
<protein>
    <recommendedName>
        <fullName evidence="9">Lipoyl synthase</fullName>
        <ecNumber evidence="9">2.8.1.8</ecNumber>
    </recommendedName>
    <alternativeName>
        <fullName evidence="9">Lip-syn</fullName>
        <shortName evidence="9">LS</shortName>
    </alternativeName>
    <alternativeName>
        <fullName evidence="9">Lipoate synthase</fullName>
    </alternativeName>
    <alternativeName>
        <fullName evidence="9">Lipoic acid synthase</fullName>
    </alternativeName>
    <alternativeName>
        <fullName evidence="9">Sulfur insertion protein LipA</fullName>
    </alternativeName>
</protein>
<evidence type="ECO:0000256" key="7">
    <source>
        <dbReference type="ARBA" id="ARBA00023014"/>
    </source>
</evidence>
<dbReference type="PANTHER" id="PTHR10949">
    <property type="entry name" value="LIPOYL SYNTHASE"/>
    <property type="match status" value="1"/>
</dbReference>
<dbReference type="Pfam" id="PF04055">
    <property type="entry name" value="Radical_SAM"/>
    <property type="match status" value="1"/>
</dbReference>
<evidence type="ECO:0000259" key="10">
    <source>
        <dbReference type="PROSITE" id="PS51918"/>
    </source>
</evidence>
<evidence type="ECO:0000256" key="9">
    <source>
        <dbReference type="HAMAP-Rule" id="MF_00206"/>
    </source>
</evidence>
<dbReference type="FunFam" id="3.20.20.70:FF:000040">
    <property type="entry name" value="Lipoyl synthase"/>
    <property type="match status" value="1"/>
</dbReference>
<dbReference type="InterPro" id="IPR003698">
    <property type="entry name" value="Lipoyl_synth"/>
</dbReference>
<feature type="binding site" evidence="9">
    <location>
        <position position="35"/>
    </location>
    <ligand>
        <name>[4Fe-4S] cluster</name>
        <dbReference type="ChEBI" id="CHEBI:49883"/>
        <label>1</label>
    </ligand>
</feature>
<dbReference type="InterPro" id="IPR013785">
    <property type="entry name" value="Aldolase_TIM"/>
</dbReference>
<gene>
    <name evidence="9 11" type="primary">lipA</name>
    <name evidence="11" type="ORF">NSA23_08540</name>
</gene>
<evidence type="ECO:0000313" key="12">
    <source>
        <dbReference type="Proteomes" id="UP001142078"/>
    </source>
</evidence>
<accession>A0A9X2MI99</accession>
<dbReference type="AlphaFoldDB" id="A0A9X2MI99"/>
<dbReference type="PIRSF" id="PIRSF005963">
    <property type="entry name" value="Lipoyl_synth"/>
    <property type="match status" value="1"/>
</dbReference>
<feature type="binding site" evidence="9">
    <location>
        <position position="68"/>
    </location>
    <ligand>
        <name>[4Fe-4S] cluster</name>
        <dbReference type="ChEBI" id="CHEBI:49883"/>
        <label>2</label>
        <note>4Fe-4S-S-AdoMet</note>
    </ligand>
</feature>
<proteinExistence type="inferred from homology"/>
<dbReference type="GO" id="GO:0016992">
    <property type="term" value="F:lipoate synthase activity"/>
    <property type="evidence" value="ECO:0007669"/>
    <property type="project" value="UniProtKB-UniRule"/>
</dbReference>
<feature type="binding site" evidence="9">
    <location>
        <position position="40"/>
    </location>
    <ligand>
        <name>[4Fe-4S] cluster</name>
        <dbReference type="ChEBI" id="CHEBI:49883"/>
        <label>1</label>
    </ligand>
</feature>
<evidence type="ECO:0000256" key="2">
    <source>
        <dbReference type="ARBA" id="ARBA00022490"/>
    </source>
</evidence>
<comment type="function">
    <text evidence="9">Catalyzes the radical-mediated insertion of two sulfur atoms into the C-6 and C-8 positions of the octanoyl moiety bound to the lipoyl domains of lipoate-dependent enzymes, thereby converting the octanoylated domains into lipoylated derivatives.</text>
</comment>
<evidence type="ECO:0000256" key="5">
    <source>
        <dbReference type="ARBA" id="ARBA00022723"/>
    </source>
</evidence>
<dbReference type="SFLD" id="SFLDS00029">
    <property type="entry name" value="Radical_SAM"/>
    <property type="match status" value="1"/>
</dbReference>
<name>A0A9X2MI99_9FIRM</name>
<evidence type="ECO:0000256" key="1">
    <source>
        <dbReference type="ARBA" id="ARBA00022485"/>
    </source>
</evidence>
<comment type="caution">
    <text evidence="11">The sequence shown here is derived from an EMBL/GenBank/DDBJ whole genome shotgun (WGS) entry which is preliminary data.</text>
</comment>
<dbReference type="Proteomes" id="UP001142078">
    <property type="component" value="Unassembled WGS sequence"/>
</dbReference>
<evidence type="ECO:0000256" key="6">
    <source>
        <dbReference type="ARBA" id="ARBA00023004"/>
    </source>
</evidence>
<dbReference type="InterPro" id="IPR058240">
    <property type="entry name" value="rSAM_sf"/>
</dbReference>
<organism evidence="11 12">
    <name type="scientific">Anaerosalibacter massiliensis</name>
    <dbReference type="NCBI Taxonomy" id="1347392"/>
    <lineage>
        <taxon>Bacteria</taxon>
        <taxon>Bacillati</taxon>
        <taxon>Bacillota</taxon>
        <taxon>Tissierellia</taxon>
        <taxon>Tissierellales</taxon>
        <taxon>Sporanaerobacteraceae</taxon>
        <taxon>Anaerosalibacter</taxon>
    </lineage>
</organism>
<dbReference type="SFLD" id="SFLDG01058">
    <property type="entry name" value="lipoyl_synthase_like"/>
    <property type="match status" value="1"/>
</dbReference>
<comment type="subcellular location">
    <subcellularLocation>
        <location evidence="9">Cytoplasm</location>
    </subcellularLocation>
</comment>
<keyword evidence="12" id="KW-1185">Reference proteome</keyword>
<evidence type="ECO:0000256" key="4">
    <source>
        <dbReference type="ARBA" id="ARBA00022691"/>
    </source>
</evidence>
<dbReference type="PROSITE" id="PS51918">
    <property type="entry name" value="RADICAL_SAM"/>
    <property type="match status" value="1"/>
</dbReference>
<dbReference type="InterPro" id="IPR006638">
    <property type="entry name" value="Elp3/MiaA/NifB-like_rSAM"/>
</dbReference>
<dbReference type="NCBIfam" id="NF009544">
    <property type="entry name" value="PRK12928.1"/>
    <property type="match status" value="1"/>
</dbReference>
<dbReference type="Gene3D" id="3.20.20.70">
    <property type="entry name" value="Aldolase class I"/>
    <property type="match status" value="1"/>
</dbReference>